<dbReference type="PROSITE" id="PS51257">
    <property type="entry name" value="PROKAR_LIPOPROTEIN"/>
    <property type="match status" value="1"/>
</dbReference>
<accession>A0ABS2D5K0</accession>
<evidence type="ECO:0000313" key="3">
    <source>
        <dbReference type="Proteomes" id="UP000763641"/>
    </source>
</evidence>
<name>A0ABS2D5K0_9SPHN</name>
<protein>
    <submittedName>
        <fullName evidence="2">Uncharacterized protein</fullName>
    </submittedName>
</protein>
<feature type="compositionally biased region" description="Basic and acidic residues" evidence="1">
    <location>
        <begin position="86"/>
        <end position="96"/>
    </location>
</feature>
<gene>
    <name evidence="2" type="ORF">ILT43_07395</name>
</gene>
<dbReference type="Proteomes" id="UP000763641">
    <property type="component" value="Unassembled WGS sequence"/>
</dbReference>
<dbReference type="EMBL" id="JAFEMC010000002">
    <property type="protein sequence ID" value="MBM6576191.1"/>
    <property type="molecule type" value="Genomic_DNA"/>
</dbReference>
<organism evidence="2 3">
    <name type="scientific">Sphingomonas longa</name>
    <dbReference type="NCBI Taxonomy" id="2778730"/>
    <lineage>
        <taxon>Bacteria</taxon>
        <taxon>Pseudomonadati</taxon>
        <taxon>Pseudomonadota</taxon>
        <taxon>Alphaproteobacteria</taxon>
        <taxon>Sphingomonadales</taxon>
        <taxon>Sphingomonadaceae</taxon>
        <taxon>Sphingomonas</taxon>
    </lineage>
</organism>
<feature type="region of interest" description="Disordered" evidence="1">
    <location>
        <begin position="63"/>
        <end position="108"/>
    </location>
</feature>
<proteinExistence type="predicted"/>
<dbReference type="RefSeq" id="WP_204197483.1">
    <property type="nucleotide sequence ID" value="NZ_JAFEMC010000002.1"/>
</dbReference>
<evidence type="ECO:0000313" key="2">
    <source>
        <dbReference type="EMBL" id="MBM6576191.1"/>
    </source>
</evidence>
<sequence length="242" mass="24979">MTRILASIALLAALAGCSKQPASQQDLDSLDKELTQGNAAGRDPALTASLADQIMVDPALTQGSNANAVRPPNRPDPRAVPPADIARTDDRVDPKTLRKAPAPTADCPECRTRDGAMTLGALAGRQGSQGSCAAKVAYSAGWANRLPAAIPLYPDARVLEAAGASRDGCALRVVTFASTAPLDRVLDWYYTRATAGGYSAEHKVDGKQHVLAGTRGDAAYVVYASPRAGGGTEVDLVANAGT</sequence>
<evidence type="ECO:0000256" key="1">
    <source>
        <dbReference type="SAM" id="MobiDB-lite"/>
    </source>
</evidence>
<keyword evidence="3" id="KW-1185">Reference proteome</keyword>
<comment type="caution">
    <text evidence="2">The sequence shown here is derived from an EMBL/GenBank/DDBJ whole genome shotgun (WGS) entry which is preliminary data.</text>
</comment>
<reference evidence="2 3" key="1">
    <citation type="submission" date="2020-12" db="EMBL/GenBank/DDBJ databases">
        <title>Sphingomonas sp.</title>
        <authorList>
            <person name="Kim M.K."/>
        </authorList>
    </citation>
    <scope>NUCLEOTIDE SEQUENCE [LARGE SCALE GENOMIC DNA]</scope>
    <source>
        <strain evidence="2 3">BT552</strain>
    </source>
</reference>